<dbReference type="AlphaFoldDB" id="A0A242K480"/>
<dbReference type="EMBL" id="CP147247">
    <property type="protein sequence ID" value="WYJ90650.1"/>
    <property type="molecule type" value="Genomic_DNA"/>
</dbReference>
<dbReference type="Proteomes" id="UP000195141">
    <property type="component" value="Chromosome"/>
</dbReference>
<organism evidence="1">
    <name type="scientific">Candidatus Enterococcus clewellii</name>
    <dbReference type="NCBI Taxonomy" id="1834193"/>
    <lineage>
        <taxon>Bacteria</taxon>
        <taxon>Bacillati</taxon>
        <taxon>Bacillota</taxon>
        <taxon>Bacilli</taxon>
        <taxon>Lactobacillales</taxon>
        <taxon>Enterococcaceae</taxon>
        <taxon>Enterococcus</taxon>
    </lineage>
</organism>
<dbReference type="RefSeq" id="WP_086349492.1">
    <property type="nucleotide sequence ID" value="NZ_CP147247.1"/>
</dbReference>
<evidence type="ECO:0000313" key="3">
    <source>
        <dbReference type="Proteomes" id="UP000195141"/>
    </source>
</evidence>
<evidence type="ECO:0000313" key="1">
    <source>
        <dbReference type="EMBL" id="OTP14330.1"/>
    </source>
</evidence>
<keyword evidence="3" id="KW-1185">Reference proteome</keyword>
<reference evidence="1" key="1">
    <citation type="submission" date="2017-05" db="EMBL/GenBank/DDBJ databases">
        <title>The Genome Sequence of Enterococcus sp. 9E7_DIV0242.</title>
        <authorList>
            <consortium name="The Broad Institute Genomics Platform"/>
            <consortium name="The Broad Institute Genomic Center for Infectious Diseases"/>
            <person name="Earl A."/>
            <person name="Manson A."/>
            <person name="Schwartman J."/>
            <person name="Gilmore M."/>
            <person name="Abouelleil A."/>
            <person name="Cao P."/>
            <person name="Chapman S."/>
            <person name="Cusick C."/>
            <person name="Shea T."/>
            <person name="Young S."/>
            <person name="Neafsey D."/>
            <person name="Nusbaum C."/>
            <person name="Birren B."/>
        </authorList>
    </citation>
    <scope>NUCLEOTIDE SEQUENCE [LARGE SCALE GENOMIC DNA]</scope>
    <source>
        <strain evidence="1">9E7_DIV0242</strain>
    </source>
</reference>
<gene>
    <name evidence="2" type="ORF">A5888_002407</name>
    <name evidence="1" type="ORF">A5888_002431</name>
</gene>
<name>A0A242K480_9ENTE</name>
<sequence>MIQAIVEYSDTLGSDFYFVTAHINNGIMELSGLNDYCKTFNKTIDLTQLTKPMIQKDDCPRLSFFYNKEEYRFVDYGNHIVHYIESHLPVATYC</sequence>
<reference evidence="2" key="2">
    <citation type="submission" date="2017-05" db="EMBL/GenBank/DDBJ databases">
        <authorList>
            <consortium name="The Broad Institute Genomics Platform"/>
            <consortium name="The Broad Institute Genomic Center for Infectious Diseases"/>
            <person name="Earl A."/>
            <person name="Manson A."/>
            <person name="Schwartman J."/>
            <person name="Gilmore M."/>
            <person name="Abouelleil A."/>
            <person name="Cao P."/>
            <person name="Chapman S."/>
            <person name="Cusick C."/>
            <person name="Shea T."/>
            <person name="Young S."/>
            <person name="Neafsey D."/>
            <person name="Nusbaum C."/>
            <person name="Birren B."/>
        </authorList>
    </citation>
    <scope>NUCLEOTIDE SEQUENCE</scope>
    <source>
        <strain evidence="2">9E7_DIV0242</strain>
    </source>
</reference>
<proteinExistence type="predicted"/>
<reference evidence="2" key="3">
    <citation type="submission" date="2024-03" db="EMBL/GenBank/DDBJ databases">
        <title>The Genome Sequence of Enterococcus sp. DIV0242b.</title>
        <authorList>
            <consortium name="The Broad Institute Genomics Platform"/>
            <consortium name="The Broad Institute Microbial Omics Core"/>
            <consortium name="The Broad Institute Genomic Center for Infectious Diseases"/>
            <person name="Earl A."/>
            <person name="Manson A."/>
            <person name="Gilmore M."/>
            <person name="Schwartman J."/>
            <person name="Shea T."/>
            <person name="Abouelleil A."/>
            <person name="Cao P."/>
            <person name="Chapman S."/>
            <person name="Cusick C."/>
            <person name="Young S."/>
            <person name="Neafsey D."/>
            <person name="Nusbaum C."/>
            <person name="Birren B."/>
        </authorList>
    </citation>
    <scope>NUCLEOTIDE SEQUENCE</scope>
    <source>
        <strain evidence="2">9E7_DIV0242</strain>
    </source>
</reference>
<evidence type="ECO:0000313" key="2">
    <source>
        <dbReference type="EMBL" id="WYJ90650.1"/>
    </source>
</evidence>
<protein>
    <submittedName>
        <fullName evidence="1">Uncharacterized protein</fullName>
    </submittedName>
</protein>
<accession>A0A242K480</accession>
<dbReference type="OrthoDB" id="2194618at2"/>
<dbReference type="EMBL" id="NGMM01000004">
    <property type="protein sequence ID" value="OTP14330.1"/>
    <property type="molecule type" value="Genomic_DNA"/>
</dbReference>